<dbReference type="Pfam" id="PF16344">
    <property type="entry name" value="FecR_C"/>
    <property type="match status" value="1"/>
</dbReference>
<dbReference type="PANTHER" id="PTHR30273:SF2">
    <property type="entry name" value="PROTEIN FECR"/>
    <property type="match status" value="1"/>
</dbReference>
<feature type="domain" description="Protein FecR C-terminal" evidence="3">
    <location>
        <begin position="326"/>
        <end position="390"/>
    </location>
</feature>
<evidence type="ECO:0000313" key="4">
    <source>
        <dbReference type="EMBL" id="PUZ26350.1"/>
    </source>
</evidence>
<dbReference type="Pfam" id="PF04773">
    <property type="entry name" value="FecR"/>
    <property type="match status" value="1"/>
</dbReference>
<keyword evidence="1" id="KW-0812">Transmembrane</keyword>
<dbReference type="Proteomes" id="UP000244450">
    <property type="component" value="Unassembled WGS sequence"/>
</dbReference>
<comment type="caution">
    <text evidence="4">The sequence shown here is derived from an EMBL/GenBank/DDBJ whole genome shotgun (WGS) entry which is preliminary data.</text>
</comment>
<feature type="domain" description="FecR protein" evidence="2">
    <location>
        <begin position="187"/>
        <end position="281"/>
    </location>
</feature>
<dbReference type="InterPro" id="IPR006860">
    <property type="entry name" value="FecR"/>
</dbReference>
<dbReference type="InterPro" id="IPR012373">
    <property type="entry name" value="Ferrdict_sens_TM"/>
</dbReference>
<dbReference type="Gene3D" id="2.60.120.1440">
    <property type="match status" value="1"/>
</dbReference>
<evidence type="ECO:0000259" key="2">
    <source>
        <dbReference type="Pfam" id="PF04773"/>
    </source>
</evidence>
<gene>
    <name evidence="4" type="ORF">DCC81_19205</name>
</gene>
<dbReference type="EMBL" id="QCYK01000002">
    <property type="protein sequence ID" value="PUZ26350.1"/>
    <property type="molecule type" value="Genomic_DNA"/>
</dbReference>
<keyword evidence="1" id="KW-0472">Membrane</keyword>
<accession>A0A2T7BJ85</accession>
<organism evidence="4 5">
    <name type="scientific">Chitinophaga parva</name>
    <dbReference type="NCBI Taxonomy" id="2169414"/>
    <lineage>
        <taxon>Bacteria</taxon>
        <taxon>Pseudomonadati</taxon>
        <taxon>Bacteroidota</taxon>
        <taxon>Chitinophagia</taxon>
        <taxon>Chitinophagales</taxon>
        <taxon>Chitinophagaceae</taxon>
        <taxon>Chitinophaga</taxon>
    </lineage>
</organism>
<dbReference type="PANTHER" id="PTHR30273">
    <property type="entry name" value="PERIPLASMIC SIGNAL SENSOR AND SIGMA FACTOR ACTIVATOR FECR-RELATED"/>
    <property type="match status" value="1"/>
</dbReference>
<evidence type="ECO:0000259" key="3">
    <source>
        <dbReference type="Pfam" id="PF16344"/>
    </source>
</evidence>
<name>A0A2T7BJ85_9BACT</name>
<keyword evidence="1" id="KW-1133">Transmembrane helix</keyword>
<dbReference type="GO" id="GO:0016989">
    <property type="term" value="F:sigma factor antagonist activity"/>
    <property type="evidence" value="ECO:0007669"/>
    <property type="project" value="TreeGrafter"/>
</dbReference>
<evidence type="ECO:0000256" key="1">
    <source>
        <dbReference type="SAM" id="Phobius"/>
    </source>
</evidence>
<dbReference type="RefSeq" id="WP_108688188.1">
    <property type="nucleotide sequence ID" value="NZ_QCYK01000002.1"/>
</dbReference>
<sequence>MEPTSRLKYLLDRMQAQTASDAELQELQALVAADESGALLDAVEQYLPEPGMLPAYDAGKWTRVADQILAADRLKDAAIVPLRRKVPVLHRAGWAAAIIVLVAVGGWWLHHAQRPVRSREPLTGQLADVGPASNGAILTLANGQQVSLDSMGNGVVARQQGTRVVLQGNTLQYEAGSGKANDASWNTVSTPYGRQFQLVLPDGSKVWMNAGSTLQFPVAFTGDIRQVKLSGEAYFDIRQNSAQPFHVQVNNNEDLTVLGTAFNVNAYTNEQRSFTTLISGALRVSSGNASVTLKPGQQAVAAGKGVLQLQAQADTETALAWKNGLFNFNGVGLHAMLRQLERWYDLQVVYEGNVPDVQFFGEMSRNLQLSDVLAGLERSDVHFRLEAGRRLVVMP</sequence>
<feature type="transmembrane region" description="Helical" evidence="1">
    <location>
        <begin position="92"/>
        <end position="109"/>
    </location>
</feature>
<protein>
    <submittedName>
        <fullName evidence="4">Iron dicitrate transport regulator FecR</fullName>
    </submittedName>
</protein>
<proteinExistence type="predicted"/>
<dbReference type="InterPro" id="IPR032508">
    <property type="entry name" value="FecR_C"/>
</dbReference>
<dbReference type="OrthoDB" id="622631at2"/>
<evidence type="ECO:0000313" key="5">
    <source>
        <dbReference type="Proteomes" id="UP000244450"/>
    </source>
</evidence>
<dbReference type="AlphaFoldDB" id="A0A2T7BJ85"/>
<keyword evidence="5" id="KW-1185">Reference proteome</keyword>
<reference evidence="4 5" key="1">
    <citation type="submission" date="2018-04" db="EMBL/GenBank/DDBJ databases">
        <title>Chitinophaga fuyangensis sp. nov., isolated from soil in a chemical factory.</title>
        <authorList>
            <person name="Chen K."/>
        </authorList>
    </citation>
    <scope>NUCLEOTIDE SEQUENCE [LARGE SCALE GENOMIC DNA]</scope>
    <source>
        <strain evidence="4 5">LY-1</strain>
    </source>
</reference>
<dbReference type="Gene3D" id="3.55.50.30">
    <property type="match status" value="1"/>
</dbReference>